<evidence type="ECO:0000256" key="3">
    <source>
        <dbReference type="ARBA" id="ARBA00022692"/>
    </source>
</evidence>
<dbReference type="Pfam" id="PF03600">
    <property type="entry name" value="CitMHS"/>
    <property type="match status" value="1"/>
</dbReference>
<sequence>ALLAPELVSWGKRRGRAVSSLLMPVSFAAILGGVVTLIGTSTTLVISGLLQETGNEPLSFFEVTPIGLPLALAGLAAVLVLAPSVLPTRTSALDISSEAMREFVIDMNVDIGGPLDGVTVERGGLRNLAGVFLVQVHRGDTLIEPVGPDLVLDGGDRLRFVGRADDVLDLHAMGGLTSTESDQFSGFDLSRSAFVEVVVGNTSPLVGRTLKQARFRSTYQGAVVAIHRAGHRIHGKLGDVPVRTADTLIVLSDSGFKERWRDRRDFLLIAEISDSPPANPTSSLVPVLILSVVVILAATGVLTILKAAMLGVLVVLGLRLITVAQARDSIDLDVVLVVAGGFGLAAAMTNSGLADSAARTVDRYLGSFGPLTVLIGLVAITVLLTEVVSNTAAAVMVYPVAVSTALAVGADPRSFAIAIAIAASASFLTPVGYQTNTMVYGPGGYRYGDYARLGAPIAAFVVAGVPVLTAVTRGL</sequence>
<comment type="subcellular location">
    <subcellularLocation>
        <location evidence="1">Membrane</location>
        <topology evidence="1">Multi-pass membrane protein</topology>
    </subcellularLocation>
</comment>
<dbReference type="AlphaFoldDB" id="A0A3B0TKJ0"/>
<keyword evidence="4" id="KW-0677">Repeat</keyword>
<evidence type="ECO:0000256" key="1">
    <source>
        <dbReference type="ARBA" id="ARBA00004141"/>
    </source>
</evidence>
<dbReference type="EMBL" id="UOEK01000526">
    <property type="protein sequence ID" value="VAW09144.1"/>
    <property type="molecule type" value="Genomic_DNA"/>
</dbReference>
<feature type="transmembrane region" description="Helical" evidence="7">
    <location>
        <begin position="66"/>
        <end position="86"/>
    </location>
</feature>
<feature type="transmembrane region" description="Helical" evidence="7">
    <location>
        <begin position="21"/>
        <end position="46"/>
    </location>
</feature>
<keyword evidence="2" id="KW-0813">Transport</keyword>
<dbReference type="InterPro" id="IPR006037">
    <property type="entry name" value="RCK_C"/>
</dbReference>
<proteinExistence type="predicted"/>
<feature type="transmembrane region" description="Helical" evidence="7">
    <location>
        <begin position="287"/>
        <end position="314"/>
    </location>
</feature>
<gene>
    <name evidence="9" type="ORF">MNBD_ACTINO02-1916</name>
</gene>
<protein>
    <submittedName>
        <fullName evidence="9">Sulfate permease, Trk-type</fullName>
    </submittedName>
</protein>
<dbReference type="InterPro" id="IPR036721">
    <property type="entry name" value="RCK_C_sf"/>
</dbReference>
<feature type="transmembrane region" description="Helical" evidence="7">
    <location>
        <begin position="365"/>
        <end position="385"/>
    </location>
</feature>
<feature type="transmembrane region" description="Helical" evidence="7">
    <location>
        <begin position="453"/>
        <end position="471"/>
    </location>
</feature>
<dbReference type="SUPFAM" id="SSF116726">
    <property type="entry name" value="TrkA C-terminal domain-like"/>
    <property type="match status" value="2"/>
</dbReference>
<evidence type="ECO:0000259" key="8">
    <source>
        <dbReference type="PROSITE" id="PS51202"/>
    </source>
</evidence>
<name>A0A3B0TKJ0_9ZZZZ</name>
<keyword evidence="6 7" id="KW-0472">Membrane</keyword>
<evidence type="ECO:0000256" key="4">
    <source>
        <dbReference type="ARBA" id="ARBA00022737"/>
    </source>
</evidence>
<dbReference type="InterPro" id="IPR004680">
    <property type="entry name" value="Cit_transptr-like_dom"/>
</dbReference>
<dbReference type="GO" id="GO:0008324">
    <property type="term" value="F:monoatomic cation transmembrane transporter activity"/>
    <property type="evidence" value="ECO:0007669"/>
    <property type="project" value="InterPro"/>
</dbReference>
<feature type="non-terminal residue" evidence="9">
    <location>
        <position position="1"/>
    </location>
</feature>
<keyword evidence="3 7" id="KW-0812">Transmembrane</keyword>
<keyword evidence="5 7" id="KW-1133">Transmembrane helix</keyword>
<organism evidence="9">
    <name type="scientific">hydrothermal vent metagenome</name>
    <dbReference type="NCBI Taxonomy" id="652676"/>
    <lineage>
        <taxon>unclassified sequences</taxon>
        <taxon>metagenomes</taxon>
        <taxon>ecological metagenomes</taxon>
    </lineage>
</organism>
<dbReference type="InterPro" id="IPR051679">
    <property type="entry name" value="DASS-Related_Transporters"/>
</dbReference>
<dbReference type="GO" id="GO:0005886">
    <property type="term" value="C:plasma membrane"/>
    <property type="evidence" value="ECO:0007669"/>
    <property type="project" value="TreeGrafter"/>
</dbReference>
<dbReference type="Gene3D" id="3.30.70.1450">
    <property type="entry name" value="Regulator of K+ conductance, C-terminal domain"/>
    <property type="match status" value="2"/>
</dbReference>
<feature type="domain" description="RCK C-terminal" evidence="8">
    <location>
        <begin position="90"/>
        <end position="176"/>
    </location>
</feature>
<evidence type="ECO:0000256" key="6">
    <source>
        <dbReference type="ARBA" id="ARBA00023136"/>
    </source>
</evidence>
<dbReference type="GO" id="GO:0006813">
    <property type="term" value="P:potassium ion transport"/>
    <property type="evidence" value="ECO:0007669"/>
    <property type="project" value="InterPro"/>
</dbReference>
<feature type="transmembrane region" description="Helical" evidence="7">
    <location>
        <begin position="334"/>
        <end position="353"/>
    </location>
</feature>
<dbReference type="Pfam" id="PF02080">
    <property type="entry name" value="TrkA_C"/>
    <property type="match status" value="2"/>
</dbReference>
<dbReference type="PROSITE" id="PS01271">
    <property type="entry name" value="NA_SULFATE"/>
    <property type="match status" value="1"/>
</dbReference>
<dbReference type="PROSITE" id="PS51202">
    <property type="entry name" value="RCK_C"/>
    <property type="match status" value="2"/>
</dbReference>
<feature type="domain" description="RCK C-terminal" evidence="8">
    <location>
        <begin position="182"/>
        <end position="266"/>
    </location>
</feature>
<dbReference type="PANTHER" id="PTHR43652:SF2">
    <property type="entry name" value="BASIC AMINO ACID ANTIPORTER YFCC-RELATED"/>
    <property type="match status" value="1"/>
</dbReference>
<dbReference type="InterPro" id="IPR031312">
    <property type="entry name" value="Na/sul_symport_CS"/>
</dbReference>
<evidence type="ECO:0000313" key="9">
    <source>
        <dbReference type="EMBL" id="VAW09144.1"/>
    </source>
</evidence>
<evidence type="ECO:0000256" key="5">
    <source>
        <dbReference type="ARBA" id="ARBA00022989"/>
    </source>
</evidence>
<dbReference type="PANTHER" id="PTHR43652">
    <property type="entry name" value="BASIC AMINO ACID ANTIPORTER YFCC-RELATED"/>
    <property type="match status" value="1"/>
</dbReference>
<evidence type="ECO:0000256" key="2">
    <source>
        <dbReference type="ARBA" id="ARBA00022448"/>
    </source>
</evidence>
<evidence type="ECO:0000256" key="7">
    <source>
        <dbReference type="SAM" id="Phobius"/>
    </source>
</evidence>
<feature type="transmembrane region" description="Helical" evidence="7">
    <location>
        <begin position="415"/>
        <end position="433"/>
    </location>
</feature>
<feature type="transmembrane region" description="Helical" evidence="7">
    <location>
        <begin position="391"/>
        <end position="408"/>
    </location>
</feature>
<reference evidence="9" key="1">
    <citation type="submission" date="2018-06" db="EMBL/GenBank/DDBJ databases">
        <authorList>
            <person name="Zhirakovskaya E."/>
        </authorList>
    </citation>
    <scope>NUCLEOTIDE SEQUENCE</scope>
</reference>
<accession>A0A3B0TKJ0</accession>